<dbReference type="Proteomes" id="UP001156441">
    <property type="component" value="Unassembled WGS sequence"/>
</dbReference>
<evidence type="ECO:0000256" key="3">
    <source>
        <dbReference type="ARBA" id="ARBA00022989"/>
    </source>
</evidence>
<feature type="transmembrane region" description="Helical" evidence="5">
    <location>
        <begin position="243"/>
        <end position="261"/>
    </location>
</feature>
<keyword evidence="2 5" id="KW-0812">Transmembrane</keyword>
<dbReference type="PANTHER" id="PTHR43229">
    <property type="entry name" value="NODULATION PROTEIN J"/>
    <property type="match status" value="1"/>
</dbReference>
<keyword evidence="4 5" id="KW-0472">Membrane</keyword>
<protein>
    <submittedName>
        <fullName evidence="7">ABC transporter permease</fullName>
    </submittedName>
</protein>
<dbReference type="PANTHER" id="PTHR43229:SF2">
    <property type="entry name" value="NODULATION PROTEIN J"/>
    <property type="match status" value="1"/>
</dbReference>
<organism evidence="7 8">
    <name type="scientific">Actinophytocola gossypii</name>
    <dbReference type="NCBI Taxonomy" id="2812003"/>
    <lineage>
        <taxon>Bacteria</taxon>
        <taxon>Bacillati</taxon>
        <taxon>Actinomycetota</taxon>
        <taxon>Actinomycetes</taxon>
        <taxon>Pseudonocardiales</taxon>
        <taxon>Pseudonocardiaceae</taxon>
    </lineage>
</organism>
<evidence type="ECO:0000313" key="8">
    <source>
        <dbReference type="Proteomes" id="UP001156441"/>
    </source>
</evidence>
<feature type="transmembrane region" description="Helical" evidence="5">
    <location>
        <begin position="178"/>
        <end position="196"/>
    </location>
</feature>
<feature type="transmembrane region" description="Helical" evidence="5">
    <location>
        <begin position="31"/>
        <end position="48"/>
    </location>
</feature>
<dbReference type="InterPro" id="IPR013525">
    <property type="entry name" value="ABC2_TM"/>
</dbReference>
<proteinExistence type="predicted"/>
<feature type="domain" description="ABC transmembrane type-2" evidence="6">
    <location>
        <begin position="28"/>
        <end position="264"/>
    </location>
</feature>
<dbReference type="PROSITE" id="PS51012">
    <property type="entry name" value="ABC_TM2"/>
    <property type="match status" value="1"/>
</dbReference>
<dbReference type="RefSeq" id="WP_260194209.1">
    <property type="nucleotide sequence ID" value="NZ_JAFFZE010000018.1"/>
</dbReference>
<evidence type="ECO:0000256" key="5">
    <source>
        <dbReference type="SAM" id="Phobius"/>
    </source>
</evidence>
<dbReference type="EMBL" id="JAFFZE010000018">
    <property type="protein sequence ID" value="MCT2586389.1"/>
    <property type="molecule type" value="Genomic_DNA"/>
</dbReference>
<dbReference type="InterPro" id="IPR051784">
    <property type="entry name" value="Nod_factor_ABC_transporter"/>
</dbReference>
<comment type="subcellular location">
    <subcellularLocation>
        <location evidence="1">Membrane</location>
        <topology evidence="1">Multi-pass membrane protein</topology>
    </subcellularLocation>
</comment>
<evidence type="ECO:0000259" key="6">
    <source>
        <dbReference type="PROSITE" id="PS51012"/>
    </source>
</evidence>
<reference evidence="7 8" key="1">
    <citation type="submission" date="2021-02" db="EMBL/GenBank/DDBJ databases">
        <title>Actinophytocola xerophila sp. nov., isolated from soil of cotton cropping field.</title>
        <authorList>
            <person name="Huang R."/>
            <person name="Chen X."/>
            <person name="Ge X."/>
            <person name="Liu W."/>
        </authorList>
    </citation>
    <scope>NUCLEOTIDE SEQUENCE [LARGE SCALE GENOMIC DNA]</scope>
    <source>
        <strain evidence="7 8">S1-96</strain>
    </source>
</reference>
<evidence type="ECO:0000256" key="4">
    <source>
        <dbReference type="ARBA" id="ARBA00023136"/>
    </source>
</evidence>
<evidence type="ECO:0000256" key="2">
    <source>
        <dbReference type="ARBA" id="ARBA00022692"/>
    </source>
</evidence>
<accession>A0ABT2JGH5</accession>
<keyword evidence="3 5" id="KW-1133">Transmembrane helix</keyword>
<sequence length="285" mass="30773">MSTGSALYAARVGLRRGGLEVRHTFTNSQDLWNYIFPSLIFLVVMFFMRGAAVPGTDFSLGSRTLPSVLGMSVAFGGLVTLMMSLALEREDGTLLRAKAIPNGMLGYLVGKLVLVAGMTVASMLIVLVPSLFMLDGIALTSVTAWLTLAWVLVLGLVATLPLGAIFGSLFTNPRNAGVIMMPVMGLVAISGVFYPIQSFPEWLQGVAQVFPIYWLALGMRSALLPDELAAVEIGESWRHLETVGVLSAWAVAGLVLAPWVLRRMARRESGSSVAERRERAMRRVA</sequence>
<comment type="caution">
    <text evidence="7">The sequence shown here is derived from an EMBL/GenBank/DDBJ whole genome shotgun (WGS) entry which is preliminary data.</text>
</comment>
<gene>
    <name evidence="7" type="ORF">JT362_25025</name>
</gene>
<name>A0ABT2JGH5_9PSEU</name>
<feature type="transmembrane region" description="Helical" evidence="5">
    <location>
        <begin position="144"/>
        <end position="166"/>
    </location>
</feature>
<evidence type="ECO:0000313" key="7">
    <source>
        <dbReference type="EMBL" id="MCT2586389.1"/>
    </source>
</evidence>
<feature type="transmembrane region" description="Helical" evidence="5">
    <location>
        <begin position="68"/>
        <end position="87"/>
    </location>
</feature>
<dbReference type="Pfam" id="PF12698">
    <property type="entry name" value="ABC2_membrane_3"/>
    <property type="match status" value="1"/>
</dbReference>
<feature type="transmembrane region" description="Helical" evidence="5">
    <location>
        <begin position="108"/>
        <end position="132"/>
    </location>
</feature>
<dbReference type="InterPro" id="IPR047817">
    <property type="entry name" value="ABC2_TM_bact-type"/>
</dbReference>
<keyword evidence="8" id="KW-1185">Reference proteome</keyword>
<evidence type="ECO:0000256" key="1">
    <source>
        <dbReference type="ARBA" id="ARBA00004141"/>
    </source>
</evidence>